<dbReference type="Proteomes" id="UP000636709">
    <property type="component" value="Unassembled WGS sequence"/>
</dbReference>
<evidence type="ECO:0000313" key="2">
    <source>
        <dbReference type="EMBL" id="KAF8768603.1"/>
    </source>
</evidence>
<comment type="caution">
    <text evidence="2">The sequence shown here is derived from an EMBL/GenBank/DDBJ whole genome shotgun (WGS) entry which is preliminary data.</text>
</comment>
<accession>A0A835KR54</accession>
<evidence type="ECO:0000256" key="1">
    <source>
        <dbReference type="SAM" id="MobiDB-lite"/>
    </source>
</evidence>
<dbReference type="OrthoDB" id="1856606at2759"/>
<organism evidence="2 3">
    <name type="scientific">Digitaria exilis</name>
    <dbReference type="NCBI Taxonomy" id="1010633"/>
    <lineage>
        <taxon>Eukaryota</taxon>
        <taxon>Viridiplantae</taxon>
        <taxon>Streptophyta</taxon>
        <taxon>Embryophyta</taxon>
        <taxon>Tracheophyta</taxon>
        <taxon>Spermatophyta</taxon>
        <taxon>Magnoliopsida</taxon>
        <taxon>Liliopsida</taxon>
        <taxon>Poales</taxon>
        <taxon>Poaceae</taxon>
        <taxon>PACMAD clade</taxon>
        <taxon>Panicoideae</taxon>
        <taxon>Panicodae</taxon>
        <taxon>Paniceae</taxon>
        <taxon>Anthephorinae</taxon>
        <taxon>Digitaria</taxon>
    </lineage>
</organism>
<keyword evidence="3" id="KW-1185">Reference proteome</keyword>
<evidence type="ECO:0000313" key="3">
    <source>
        <dbReference type="Proteomes" id="UP000636709"/>
    </source>
</evidence>
<dbReference type="AlphaFoldDB" id="A0A835KR54"/>
<dbReference type="InterPro" id="IPR011990">
    <property type="entry name" value="TPR-like_helical_dom_sf"/>
</dbReference>
<dbReference type="Gene3D" id="1.25.40.10">
    <property type="entry name" value="Tetratricopeptide repeat domain"/>
    <property type="match status" value="1"/>
</dbReference>
<dbReference type="SUPFAM" id="SSF48452">
    <property type="entry name" value="TPR-like"/>
    <property type="match status" value="1"/>
</dbReference>
<feature type="region of interest" description="Disordered" evidence="1">
    <location>
        <begin position="166"/>
        <end position="194"/>
    </location>
</feature>
<sequence>MARLPGCGRRKPADAELHQPLLSTAIGFGLLAIPISNRRLRANQRPPNQPKFHFLPFFSNLHQTSSLTPPRRRSALCNFKKARQSPCRKQTLAAAMAFLAPAAAASLRAPIYIAAASGRRSVLPVAVKATAGSGSATSPPHPILSSLRMAASAAVFLAATSPALACTPSAPPPPPPTPLTATVHPDDPVQDASSSPFEKLIVETATLARDGGAEAARARLSAAGGDESYARLLAAQALFVDGKVDEAIAAFEELAREDPADYRPLFCQSVLYRVLGREAEAESMLERCREVGGDALFADSAILPTPAGAEAVVSESGAEEVEPEPAKV</sequence>
<feature type="compositionally biased region" description="Pro residues" evidence="1">
    <location>
        <begin position="169"/>
        <end position="178"/>
    </location>
</feature>
<protein>
    <submittedName>
        <fullName evidence="2">Uncharacterized protein</fullName>
    </submittedName>
</protein>
<name>A0A835KR54_9POAL</name>
<proteinExistence type="predicted"/>
<gene>
    <name evidence="2" type="ORF">HU200_007152</name>
</gene>
<dbReference type="EMBL" id="JACEFO010000500">
    <property type="protein sequence ID" value="KAF8768603.1"/>
    <property type="molecule type" value="Genomic_DNA"/>
</dbReference>
<reference evidence="2" key="1">
    <citation type="submission" date="2020-07" db="EMBL/GenBank/DDBJ databases">
        <title>Genome sequence and genetic diversity analysis of an under-domesticated orphan crop, white fonio (Digitaria exilis).</title>
        <authorList>
            <person name="Bennetzen J.L."/>
            <person name="Chen S."/>
            <person name="Ma X."/>
            <person name="Wang X."/>
            <person name="Yssel A.E.J."/>
            <person name="Chaluvadi S.R."/>
            <person name="Johnson M."/>
            <person name="Gangashetty P."/>
            <person name="Hamidou F."/>
            <person name="Sanogo M.D."/>
            <person name="Zwaenepoel A."/>
            <person name="Wallace J."/>
            <person name="Van De Peer Y."/>
            <person name="Van Deynze A."/>
        </authorList>
    </citation>
    <scope>NUCLEOTIDE SEQUENCE</scope>
    <source>
        <tissue evidence="2">Leaves</tissue>
    </source>
</reference>